<dbReference type="InterPro" id="IPR001525">
    <property type="entry name" value="C5_MeTfrase"/>
</dbReference>
<feature type="compositionally biased region" description="Basic and acidic residues" evidence="4">
    <location>
        <begin position="260"/>
        <end position="272"/>
    </location>
</feature>
<name>A0A9P1DAE4_9DINO</name>
<feature type="compositionally biased region" description="Low complexity" evidence="4">
    <location>
        <begin position="139"/>
        <end position="154"/>
    </location>
</feature>
<feature type="non-terminal residue" evidence="5">
    <location>
        <position position="1242"/>
    </location>
</feature>
<evidence type="ECO:0000313" key="7">
    <source>
        <dbReference type="EMBL" id="CAL4792775.1"/>
    </source>
</evidence>
<dbReference type="GO" id="GO:0032259">
    <property type="term" value="P:methylation"/>
    <property type="evidence" value="ECO:0007669"/>
    <property type="project" value="UniProtKB-KW"/>
</dbReference>
<feature type="compositionally biased region" description="Polar residues" evidence="4">
    <location>
        <begin position="248"/>
        <end position="257"/>
    </location>
</feature>
<sequence length="1242" mass="137133">AYAWMEGSTMNLPKDAIYGVDLEPDAHLFFSWVLNEETKIKFTHFEVLRRVLPEGEQPGPYDACMMLPVSPPFHSLIPEDLLYDELLIHLFQQGNETQQTENVRQEDTGAPAPEAPSTDQEQAEAKASNEKERTSTETPQQAEAAPHAAPSQQQSNKKEEATTTKPQLGGTAPAREDGPQQKQATSADQEQAEAKASNEKERTSTETPQQAEAAPHAAPSQQQSNKEEAITTKPQLGGTAPPPEDGAQQKQATSADQEQAEAKARNEKERTSTETPQQAIQEFCTPLVNLPRGFVSDEADKELDRQTERSIRSKTSILVTDAASPELLASGLLSGRRPYASSGGCETYLSSTKVIQRDAPHASCRLLKRPFAASPDLSGIMHEYINGPESFCQRVFHSPLLTAWWKELVPESSSLACAKHRFASIALPLARVSDNLSSMISLSHRIGLVRGSAGEWASKILAHFSGKKALLLAMAAAAATSCDLTRSVDDEAMDISEFCTRVQHFAHSVQALFVSEKVLEIMYGGVAREIRITEADKRDVLKIMKEWVESSLTVLEAEFPAWHLLNCFDVFQLASGNSASKKRATESDTALAKLAKEVDEAALKSQYLSVLLTAQALQRKGGLDNRSAWAETLNRLQKTSALRTKYPVDALKQVIAAFVAWTAASSGCEQMFSHLKRSPAELASSRGDTDRRLAVIIGSDPQFDNEIVERAQKLYGKLLRSGRARTAKRQPRINCRREGAEKPESKRSWIRARKKAVDAAAEEHAQLCTPESRPAVELPESLAKEVAKQKAQEKKRKAEAFLEGSLLAKEVTADVRLEAVGIERLAQLSLSVGTVCRPDLLERRLQASGVDTFAQDVKAAKLLIGPESVEAVSRTHRLLASVFGCTLLSASVLRGTGGYKIAFQAGVEEKARVFCTNSFKTEAPALTLVVREACSRGQGWTATSFEEARKKDGWKWGLVLRGKTEEIAPITELAGNWRKRLGIWKKPSKRAPVAVGSDCSGYGSDLLALRLLGLQQRMKLLMVCEASPAKMSLHAAMSEVCSFDTSHCRFFDDIFESNNMTAPRLDFYSAGYPCPSFSRMGARRGTNDRRGLVTLQGLHYIATARPRALVLEQVSAITDKTHKHVWDFLQKILRMLDYEFVFEVLNTKNGVPQSRPRLYFMAVCRESVQHGLVMPPAREDPPDLHTFLDESVTGNERLMLLHYEAKIGPQLWTHGFIVDVDASVRFQHVLYNCSPCLTKTRL</sequence>
<dbReference type="PANTHER" id="PTHR46098:SF1">
    <property type="entry name" value="TRNA (CYTOSINE(38)-C(5))-METHYLTRANSFERASE"/>
    <property type="match status" value="1"/>
</dbReference>
<reference evidence="6" key="2">
    <citation type="submission" date="2024-04" db="EMBL/GenBank/DDBJ databases">
        <authorList>
            <person name="Chen Y."/>
            <person name="Shah S."/>
            <person name="Dougan E. K."/>
            <person name="Thang M."/>
            <person name="Chan C."/>
        </authorList>
    </citation>
    <scope>NUCLEOTIDE SEQUENCE [LARGE SCALE GENOMIC DNA]</scope>
</reference>
<dbReference type="OrthoDB" id="423221at2759"/>
<keyword evidence="8" id="KW-1185">Reference proteome</keyword>
<dbReference type="GO" id="GO:0008168">
    <property type="term" value="F:methyltransferase activity"/>
    <property type="evidence" value="ECO:0007669"/>
    <property type="project" value="UniProtKB-KW"/>
</dbReference>
<comment type="caution">
    <text evidence="5">The sequence shown here is derived from an EMBL/GenBank/DDBJ whole genome shotgun (WGS) entry which is preliminary data.</text>
</comment>
<evidence type="ECO:0000256" key="2">
    <source>
        <dbReference type="ARBA" id="ARBA00022679"/>
    </source>
</evidence>
<dbReference type="Gene3D" id="3.40.50.150">
    <property type="entry name" value="Vaccinia Virus protein VP39"/>
    <property type="match status" value="1"/>
</dbReference>
<feature type="compositionally biased region" description="Polar residues" evidence="4">
    <location>
        <begin position="180"/>
        <end position="189"/>
    </location>
</feature>
<dbReference type="EMBL" id="CAMXCT010003631">
    <property type="protein sequence ID" value="CAI4005463.1"/>
    <property type="molecule type" value="Genomic_DNA"/>
</dbReference>
<keyword evidence="3" id="KW-0949">S-adenosyl-L-methionine</keyword>
<dbReference type="PANTHER" id="PTHR46098">
    <property type="entry name" value="TRNA (CYTOSINE(38)-C(5))-METHYLTRANSFERASE"/>
    <property type="match status" value="1"/>
</dbReference>
<dbReference type="EMBL" id="CAMXCT020003631">
    <property type="protein sequence ID" value="CAL1158838.1"/>
    <property type="molecule type" value="Genomic_DNA"/>
</dbReference>
<protein>
    <submittedName>
        <fullName evidence="7">Orphan methyltransferase M.Rho11sI (M.Rho11sI) (Bsu P11s) (Cytosine-specific methyltransferase Rho11sI) (Modification methylase Rho11sI)</fullName>
    </submittedName>
</protein>
<dbReference type="PRINTS" id="PR00105">
    <property type="entry name" value="C5METTRFRASE"/>
</dbReference>
<gene>
    <name evidence="5" type="ORF">C1SCF055_LOCUS31182</name>
</gene>
<feature type="compositionally biased region" description="Basic and acidic residues" evidence="4">
    <location>
        <begin position="192"/>
        <end position="204"/>
    </location>
</feature>
<keyword evidence="2" id="KW-0808">Transferase</keyword>
<evidence type="ECO:0000313" key="8">
    <source>
        <dbReference type="Proteomes" id="UP001152797"/>
    </source>
</evidence>
<accession>A0A9P1DAE4</accession>
<dbReference type="InterPro" id="IPR029063">
    <property type="entry name" value="SAM-dependent_MTases_sf"/>
</dbReference>
<keyword evidence="1 7" id="KW-0489">Methyltransferase</keyword>
<evidence type="ECO:0000256" key="4">
    <source>
        <dbReference type="SAM" id="MobiDB-lite"/>
    </source>
</evidence>
<feature type="region of interest" description="Disordered" evidence="4">
    <location>
        <begin position="726"/>
        <end position="747"/>
    </location>
</feature>
<feature type="compositionally biased region" description="Low complexity" evidence="4">
    <location>
        <begin position="208"/>
        <end position="223"/>
    </location>
</feature>
<evidence type="ECO:0000256" key="3">
    <source>
        <dbReference type="ARBA" id="ARBA00022691"/>
    </source>
</evidence>
<dbReference type="InterPro" id="IPR050750">
    <property type="entry name" value="C5-MTase"/>
</dbReference>
<dbReference type="SUPFAM" id="SSF53335">
    <property type="entry name" value="S-adenosyl-L-methionine-dependent methyltransferases"/>
    <property type="match status" value="1"/>
</dbReference>
<evidence type="ECO:0000313" key="6">
    <source>
        <dbReference type="EMBL" id="CAL1158838.1"/>
    </source>
</evidence>
<dbReference type="AlphaFoldDB" id="A0A9P1DAE4"/>
<proteinExistence type="predicted"/>
<feature type="compositionally biased region" description="Basic and acidic residues" evidence="4">
    <location>
        <begin position="123"/>
        <end position="135"/>
    </location>
</feature>
<dbReference type="Proteomes" id="UP001152797">
    <property type="component" value="Unassembled WGS sequence"/>
</dbReference>
<reference evidence="5" key="1">
    <citation type="submission" date="2022-10" db="EMBL/GenBank/DDBJ databases">
        <authorList>
            <person name="Chen Y."/>
            <person name="Dougan E. K."/>
            <person name="Chan C."/>
            <person name="Rhodes N."/>
            <person name="Thang M."/>
        </authorList>
    </citation>
    <scope>NUCLEOTIDE SEQUENCE</scope>
</reference>
<evidence type="ECO:0000313" key="5">
    <source>
        <dbReference type="EMBL" id="CAI4005463.1"/>
    </source>
</evidence>
<evidence type="ECO:0000256" key="1">
    <source>
        <dbReference type="ARBA" id="ARBA00022603"/>
    </source>
</evidence>
<dbReference type="EMBL" id="CAMXCT030003631">
    <property type="protein sequence ID" value="CAL4792775.1"/>
    <property type="molecule type" value="Genomic_DNA"/>
</dbReference>
<dbReference type="Pfam" id="PF00145">
    <property type="entry name" value="DNA_methylase"/>
    <property type="match status" value="1"/>
</dbReference>
<organism evidence="5">
    <name type="scientific">Cladocopium goreaui</name>
    <dbReference type="NCBI Taxonomy" id="2562237"/>
    <lineage>
        <taxon>Eukaryota</taxon>
        <taxon>Sar</taxon>
        <taxon>Alveolata</taxon>
        <taxon>Dinophyceae</taxon>
        <taxon>Suessiales</taxon>
        <taxon>Symbiodiniaceae</taxon>
        <taxon>Cladocopium</taxon>
    </lineage>
</organism>
<feature type="region of interest" description="Disordered" evidence="4">
    <location>
        <begin position="97"/>
        <end position="279"/>
    </location>
</feature>
<feature type="compositionally biased region" description="Basic and acidic residues" evidence="4">
    <location>
        <begin position="735"/>
        <end position="747"/>
    </location>
</feature>